<dbReference type="PANTHER" id="PTHR43537:SF34">
    <property type="entry name" value="PYRUVATE DEHYDROGENASE COMPLEX REPRESSOR"/>
    <property type="match status" value="1"/>
</dbReference>
<dbReference type="InterPro" id="IPR011711">
    <property type="entry name" value="GntR_C"/>
</dbReference>
<dbReference type="Pfam" id="PF00392">
    <property type="entry name" value="GntR"/>
    <property type="match status" value="1"/>
</dbReference>
<accession>A0AAV3BIY4</accession>
<evidence type="ECO:0000256" key="3">
    <source>
        <dbReference type="ARBA" id="ARBA00023125"/>
    </source>
</evidence>
<sequence length="278" mass="32021">MKLVLPIDSAPLAETIHSIRLTPNMAYNKIRQPKLSDVIEQQLEYLILEGTLRPGEKLLPERELAKQFDVSRPSLREAIQRLEAKGLLLRRQGGGTFVQTNLWQSFSDPLAELLADHPESQFDLLETRHALEGIAAYYAALRGTDEDLQRIRECHTVIQQAQDNGDLDAEADAVMQYQVAVTEAAHNVVLLHLLRCMGPMLEQNVRQNFELLYLRREMLATVSSHRARIFEAIVAREPEKAREASHRHLAFIEEILLDLSREHSRRERSLRRLQQRKE</sequence>
<protein>
    <recommendedName>
        <fullName evidence="6">Pyruvate dehydrogenase complex repressor</fullName>
    </recommendedName>
</protein>
<evidence type="ECO:0000256" key="6">
    <source>
        <dbReference type="ARBA" id="ARBA00039592"/>
    </source>
</evidence>
<organism evidence="8 9">
    <name type="scientific">Yersinia pestis biovar Orientalis str. IP275</name>
    <dbReference type="NCBI Taxonomy" id="373665"/>
    <lineage>
        <taxon>Bacteria</taxon>
        <taxon>Pseudomonadati</taxon>
        <taxon>Pseudomonadota</taxon>
        <taxon>Gammaproteobacteria</taxon>
        <taxon>Enterobacterales</taxon>
        <taxon>Yersiniaceae</taxon>
        <taxon>Yersinia</taxon>
    </lineage>
</organism>
<evidence type="ECO:0000256" key="1">
    <source>
        <dbReference type="ARBA" id="ARBA00022491"/>
    </source>
</evidence>
<feature type="domain" description="HTH gntR-type" evidence="7">
    <location>
        <begin position="33"/>
        <end position="101"/>
    </location>
</feature>
<dbReference type="InterPro" id="IPR036388">
    <property type="entry name" value="WH-like_DNA-bd_sf"/>
</dbReference>
<dbReference type="Gene3D" id="1.10.10.10">
    <property type="entry name" value="Winged helix-like DNA-binding domain superfamily/Winged helix DNA-binding domain"/>
    <property type="match status" value="1"/>
</dbReference>
<dbReference type="SUPFAM" id="SSF48008">
    <property type="entry name" value="GntR ligand-binding domain-like"/>
    <property type="match status" value="1"/>
</dbReference>
<dbReference type="Pfam" id="PF07729">
    <property type="entry name" value="FCD"/>
    <property type="match status" value="1"/>
</dbReference>
<evidence type="ECO:0000256" key="4">
    <source>
        <dbReference type="ARBA" id="ARBA00023163"/>
    </source>
</evidence>
<comment type="function">
    <text evidence="5">Transcriptional repressor for the pyruvate dehydrogenase complex genes aceEF and lpd.</text>
</comment>
<dbReference type="Gene3D" id="1.20.120.530">
    <property type="entry name" value="GntR ligand-binding domain-like"/>
    <property type="match status" value="1"/>
</dbReference>
<evidence type="ECO:0000313" key="9">
    <source>
        <dbReference type="Proteomes" id="UP000004430"/>
    </source>
</evidence>
<evidence type="ECO:0000256" key="5">
    <source>
        <dbReference type="ARBA" id="ARBA00037357"/>
    </source>
</evidence>
<dbReference type="GO" id="GO:0003677">
    <property type="term" value="F:DNA binding"/>
    <property type="evidence" value="ECO:0007669"/>
    <property type="project" value="UniProtKB-KW"/>
</dbReference>
<gene>
    <name evidence="8" type="primary">pdhR</name>
    <name evidence="8" type="ORF">YPIP275_4099</name>
</gene>
<keyword evidence="4" id="KW-0804">Transcription</keyword>
<keyword evidence="3" id="KW-0238">DNA-binding</keyword>
<evidence type="ECO:0000256" key="2">
    <source>
        <dbReference type="ARBA" id="ARBA00023015"/>
    </source>
</evidence>
<dbReference type="SUPFAM" id="SSF46785">
    <property type="entry name" value="Winged helix' DNA-binding domain"/>
    <property type="match status" value="1"/>
</dbReference>
<dbReference type="FunFam" id="1.10.10.10:FF:000048">
    <property type="entry name" value="Pyruvate dehydrogenase complex transcriptional repressor"/>
    <property type="match status" value="1"/>
</dbReference>
<dbReference type="SMART" id="SM00345">
    <property type="entry name" value="HTH_GNTR"/>
    <property type="match status" value="1"/>
</dbReference>
<proteinExistence type="predicted"/>
<keyword evidence="2" id="KW-0805">Transcription regulation</keyword>
<dbReference type="InterPro" id="IPR008920">
    <property type="entry name" value="TF_FadR/GntR_C"/>
</dbReference>
<dbReference type="EMBL" id="AAOS02000004">
    <property type="protein sequence ID" value="EDR33937.1"/>
    <property type="molecule type" value="Genomic_DNA"/>
</dbReference>
<keyword evidence="8" id="KW-0670">Pyruvate</keyword>
<dbReference type="GO" id="GO:0003700">
    <property type="term" value="F:DNA-binding transcription factor activity"/>
    <property type="evidence" value="ECO:0007669"/>
    <property type="project" value="InterPro"/>
</dbReference>
<dbReference type="Proteomes" id="UP000004430">
    <property type="component" value="Unassembled WGS sequence"/>
</dbReference>
<dbReference type="AlphaFoldDB" id="A0AAV3BIY4"/>
<dbReference type="NCBIfam" id="NF007001">
    <property type="entry name" value="PRK09464.1"/>
    <property type="match status" value="1"/>
</dbReference>
<name>A0AAV3BIY4_YERPE</name>
<reference evidence="8 9" key="2">
    <citation type="submission" date="2010-03" db="EMBL/GenBank/DDBJ databases">
        <authorList>
            <person name="Payne S.H."/>
            <person name="Sutton G.G."/>
        </authorList>
    </citation>
    <scope>NUCLEOTIDE SEQUENCE [LARGE SCALE GENOMIC DNA]</scope>
    <source>
        <strain evidence="8 9">IP275</strain>
    </source>
</reference>
<evidence type="ECO:0000259" key="7">
    <source>
        <dbReference type="PROSITE" id="PS50949"/>
    </source>
</evidence>
<reference evidence="8 9" key="1">
    <citation type="submission" date="2008-01" db="EMBL/GenBank/DDBJ databases">
        <title>Yersinia pestis Strain IP275 project at JCVI/TIGR.</title>
        <authorList>
            <person name="Ravel J."/>
            <person name="Eppinger M."/>
            <person name="Fricke W.F."/>
            <person name="Rosovitz M."/>
            <person name="Lindler L.E."/>
            <person name="Bearden S."/>
            <person name="Shriefer M."/>
        </authorList>
    </citation>
    <scope>NUCLEOTIDE SEQUENCE [LARGE SCALE GENOMIC DNA]</scope>
    <source>
        <strain evidence="8 9">IP275</strain>
    </source>
</reference>
<dbReference type="PANTHER" id="PTHR43537">
    <property type="entry name" value="TRANSCRIPTIONAL REGULATOR, GNTR FAMILY"/>
    <property type="match status" value="1"/>
</dbReference>
<comment type="caution">
    <text evidence="8">The sequence shown here is derived from an EMBL/GenBank/DDBJ whole genome shotgun (WGS) entry which is preliminary data.</text>
</comment>
<evidence type="ECO:0000313" key="8">
    <source>
        <dbReference type="EMBL" id="EDR33937.1"/>
    </source>
</evidence>
<dbReference type="PRINTS" id="PR00035">
    <property type="entry name" value="HTHGNTR"/>
</dbReference>
<dbReference type="PROSITE" id="PS50949">
    <property type="entry name" value="HTH_GNTR"/>
    <property type="match status" value="1"/>
</dbReference>
<keyword evidence="1" id="KW-0678">Repressor</keyword>
<dbReference type="InterPro" id="IPR000524">
    <property type="entry name" value="Tscrpt_reg_HTH_GntR"/>
</dbReference>
<dbReference type="InterPro" id="IPR036390">
    <property type="entry name" value="WH_DNA-bd_sf"/>
</dbReference>
<dbReference type="SMART" id="SM00895">
    <property type="entry name" value="FCD"/>
    <property type="match status" value="1"/>
</dbReference>
<dbReference type="CDD" id="cd07377">
    <property type="entry name" value="WHTH_GntR"/>
    <property type="match status" value="1"/>
</dbReference>
<dbReference type="FunFam" id="1.20.120.530:FF:000001">
    <property type="entry name" value="Pyruvate dehydrogenase complex transcriptional repressor"/>
    <property type="match status" value="1"/>
</dbReference>